<evidence type="ECO:0000313" key="7">
    <source>
        <dbReference type="Proteomes" id="UP000315759"/>
    </source>
</evidence>
<comment type="function">
    <text evidence="4">Regulates the transcription of the pyrimidine nucleotide (pyr) operon in response to exogenous pyrimidines.</text>
</comment>
<gene>
    <name evidence="4 6" type="primary">pyrR</name>
    <name evidence="6" type="ORF">D8S82_20560</name>
</gene>
<dbReference type="GO" id="GO:0004845">
    <property type="term" value="F:uracil phosphoribosyltransferase activity"/>
    <property type="evidence" value="ECO:0007669"/>
    <property type="project" value="UniProtKB-UniRule"/>
</dbReference>
<dbReference type="EC" id="2.4.2.9" evidence="4"/>
<accession>A0A544VXE3</accession>
<dbReference type="HAMAP" id="MF_01219">
    <property type="entry name" value="PyrR"/>
    <property type="match status" value="1"/>
</dbReference>
<comment type="caution">
    <text evidence="6">The sequence shown here is derived from an EMBL/GenBank/DDBJ whole genome shotgun (WGS) entry which is preliminary data.</text>
</comment>
<dbReference type="CDD" id="cd06223">
    <property type="entry name" value="PRTases_typeI"/>
    <property type="match status" value="1"/>
</dbReference>
<dbReference type="SUPFAM" id="SSF53271">
    <property type="entry name" value="PRTase-like"/>
    <property type="match status" value="1"/>
</dbReference>
<dbReference type="GO" id="GO:0006355">
    <property type="term" value="P:regulation of DNA-templated transcription"/>
    <property type="evidence" value="ECO:0007669"/>
    <property type="project" value="UniProtKB-UniRule"/>
</dbReference>
<feature type="domain" description="Phosphoribosyltransferase" evidence="5">
    <location>
        <begin position="19"/>
        <end position="160"/>
    </location>
</feature>
<dbReference type="Gene3D" id="3.40.50.2020">
    <property type="match status" value="1"/>
</dbReference>
<keyword evidence="4 6" id="KW-0808">Transferase</keyword>
<comment type="catalytic activity">
    <reaction evidence="4">
        <text>UMP + diphosphate = 5-phospho-alpha-D-ribose 1-diphosphate + uracil</text>
        <dbReference type="Rhea" id="RHEA:13017"/>
        <dbReference type="ChEBI" id="CHEBI:17568"/>
        <dbReference type="ChEBI" id="CHEBI:33019"/>
        <dbReference type="ChEBI" id="CHEBI:57865"/>
        <dbReference type="ChEBI" id="CHEBI:58017"/>
        <dbReference type="EC" id="2.4.2.9"/>
    </reaction>
</comment>
<dbReference type="InterPro" id="IPR029057">
    <property type="entry name" value="PRTase-like"/>
</dbReference>
<sequence>MASASPDRELMSAADVSRTVSRIAHQIIEKTALDGADAPRVILLGIPTRGVTLAARLAEKIHEFSGVTVPRGALDITLYRDDLAGKPPRPLEDTSIPDGGIDGALVILVDDVLYTGRSIRAALDALRDVGRPRAVQLAVLVDRGHRELPLRADYAGKNVPTSRSENVKVRLAENDGGVDGVSIAPHGGPAR</sequence>
<protein>
    <recommendedName>
        <fullName evidence="4">Bifunctional protein PyrR</fullName>
    </recommendedName>
    <domain>
        <recommendedName>
            <fullName evidence="4">Pyrimidine operon regulatory protein</fullName>
        </recommendedName>
    </domain>
    <domain>
        <recommendedName>
            <fullName evidence="4">Uracil phosphoribosyltransferase</fullName>
            <shortName evidence="4">UPRTase</shortName>
            <ecNumber evidence="4">2.4.2.9</ecNumber>
        </recommendedName>
    </domain>
</protein>
<dbReference type="PANTHER" id="PTHR11608:SF0">
    <property type="entry name" value="BIFUNCTIONAL PROTEIN PYRR"/>
    <property type="match status" value="1"/>
</dbReference>
<evidence type="ECO:0000313" key="6">
    <source>
        <dbReference type="EMBL" id="TQR84650.1"/>
    </source>
</evidence>
<dbReference type="PANTHER" id="PTHR11608">
    <property type="entry name" value="BIFUNCTIONAL PROTEIN PYRR"/>
    <property type="match status" value="1"/>
</dbReference>
<keyword evidence="2 4" id="KW-0805">Transcription regulation</keyword>
<keyword evidence="3 4" id="KW-0804">Transcription</keyword>
<organism evidence="6 7">
    <name type="scientific">Mycolicibacterium hodleri</name>
    <dbReference type="NCBI Taxonomy" id="49897"/>
    <lineage>
        <taxon>Bacteria</taxon>
        <taxon>Bacillati</taxon>
        <taxon>Actinomycetota</taxon>
        <taxon>Actinomycetes</taxon>
        <taxon>Mycobacteriales</taxon>
        <taxon>Mycobacteriaceae</taxon>
        <taxon>Mycolicibacterium</taxon>
    </lineage>
</organism>
<dbReference type="EMBL" id="VIFX01000028">
    <property type="protein sequence ID" value="TQR84650.1"/>
    <property type="molecule type" value="Genomic_DNA"/>
</dbReference>
<evidence type="ECO:0000256" key="2">
    <source>
        <dbReference type="ARBA" id="ARBA00023015"/>
    </source>
</evidence>
<name>A0A544VXE3_9MYCO</name>
<comment type="similarity">
    <text evidence="1 4">Belongs to the purine/pyrimidine phosphoribosyltransferase family. PyrR subfamily.</text>
</comment>
<comment type="function">
    <text evidence="4">Also displays a weak uracil phosphoribosyltransferase activity which is not physiologically significant.</text>
</comment>
<keyword evidence="7" id="KW-1185">Reference proteome</keyword>
<keyword evidence="4 6" id="KW-0328">Glycosyltransferase</keyword>
<dbReference type="InterPro" id="IPR050137">
    <property type="entry name" value="PyrR_bifunctional"/>
</dbReference>
<dbReference type="RefSeq" id="WP_142553875.1">
    <property type="nucleotide sequence ID" value="NZ_VIFX01000028.1"/>
</dbReference>
<evidence type="ECO:0000256" key="1">
    <source>
        <dbReference type="ARBA" id="ARBA00005565"/>
    </source>
</evidence>
<dbReference type="InterPro" id="IPR023050">
    <property type="entry name" value="PyrR"/>
</dbReference>
<dbReference type="NCBIfam" id="NF003549">
    <property type="entry name" value="PRK05205.1-5"/>
    <property type="match status" value="1"/>
</dbReference>
<dbReference type="Pfam" id="PF00156">
    <property type="entry name" value="Pribosyltran"/>
    <property type="match status" value="1"/>
</dbReference>
<evidence type="ECO:0000256" key="3">
    <source>
        <dbReference type="ARBA" id="ARBA00023163"/>
    </source>
</evidence>
<reference evidence="6 7" key="1">
    <citation type="submission" date="2018-10" db="EMBL/GenBank/DDBJ databases">
        <title>Draft genome of Mycobacterium hodleri strain B.</title>
        <authorList>
            <person name="Amande T.J."/>
            <person name="Mcgenity T.J."/>
        </authorList>
    </citation>
    <scope>NUCLEOTIDE SEQUENCE [LARGE SCALE GENOMIC DNA]</scope>
    <source>
        <strain evidence="6 7">B</strain>
    </source>
</reference>
<dbReference type="InterPro" id="IPR000836">
    <property type="entry name" value="PRTase_dom"/>
</dbReference>
<dbReference type="FunFam" id="3.40.50.2020:FF:000020">
    <property type="entry name" value="Bifunctional protein PyrR"/>
    <property type="match status" value="1"/>
</dbReference>
<dbReference type="Proteomes" id="UP000315759">
    <property type="component" value="Unassembled WGS sequence"/>
</dbReference>
<dbReference type="NCBIfam" id="NF003547">
    <property type="entry name" value="PRK05205.1-3"/>
    <property type="match status" value="1"/>
</dbReference>
<dbReference type="AlphaFoldDB" id="A0A544VXE3"/>
<evidence type="ECO:0000256" key="4">
    <source>
        <dbReference type="HAMAP-Rule" id="MF_01219"/>
    </source>
</evidence>
<feature type="short sequence motif" description="PRPP-binding" evidence="4">
    <location>
        <begin position="106"/>
        <end position="118"/>
    </location>
</feature>
<evidence type="ECO:0000259" key="5">
    <source>
        <dbReference type="Pfam" id="PF00156"/>
    </source>
</evidence>
<proteinExistence type="inferred from homology"/>